<dbReference type="InterPro" id="IPR035937">
    <property type="entry name" value="FPG_N"/>
</dbReference>
<reference evidence="11" key="1">
    <citation type="submission" date="2021-01" db="EMBL/GenBank/DDBJ databases">
        <title>Adiantum capillus-veneris genome.</title>
        <authorList>
            <person name="Fang Y."/>
            <person name="Liao Q."/>
        </authorList>
    </citation>
    <scope>NUCLEOTIDE SEQUENCE</scope>
    <source>
        <strain evidence="11">H3</strain>
        <tissue evidence="11">Leaf</tissue>
    </source>
</reference>
<dbReference type="GO" id="GO:0006284">
    <property type="term" value="P:base-excision repair"/>
    <property type="evidence" value="ECO:0007669"/>
    <property type="project" value="InterPro"/>
</dbReference>
<evidence type="ECO:0000256" key="9">
    <source>
        <dbReference type="ARBA" id="ARBA00023295"/>
    </source>
</evidence>
<dbReference type="AlphaFoldDB" id="A0A9D4V9F4"/>
<comment type="caution">
    <text evidence="11">The sequence shown here is derived from an EMBL/GenBank/DDBJ whole genome shotgun (WGS) entry which is preliminary data.</text>
</comment>
<keyword evidence="12" id="KW-1185">Reference proteome</keyword>
<keyword evidence="4" id="KW-0378">Hydrolase</keyword>
<name>A0A9D4V9F4_ADICA</name>
<organism evidence="11 12">
    <name type="scientific">Adiantum capillus-veneris</name>
    <name type="common">Maidenhair fern</name>
    <dbReference type="NCBI Taxonomy" id="13818"/>
    <lineage>
        <taxon>Eukaryota</taxon>
        <taxon>Viridiplantae</taxon>
        <taxon>Streptophyta</taxon>
        <taxon>Embryophyta</taxon>
        <taxon>Tracheophyta</taxon>
        <taxon>Polypodiopsida</taxon>
        <taxon>Polypodiidae</taxon>
        <taxon>Polypodiales</taxon>
        <taxon>Pteridineae</taxon>
        <taxon>Pteridaceae</taxon>
        <taxon>Vittarioideae</taxon>
        <taxon>Adiantum</taxon>
    </lineage>
</organism>
<dbReference type="Pfam" id="PF06831">
    <property type="entry name" value="H2TH"/>
    <property type="match status" value="1"/>
</dbReference>
<dbReference type="EC" id="4.2.99.18" evidence="2"/>
<dbReference type="Gene3D" id="3.20.190.10">
    <property type="entry name" value="MutM-like, N-terminal"/>
    <property type="match status" value="1"/>
</dbReference>
<evidence type="ECO:0000256" key="1">
    <source>
        <dbReference type="ARBA" id="ARBA00009409"/>
    </source>
</evidence>
<dbReference type="InterPro" id="IPR012319">
    <property type="entry name" value="FPG_cat"/>
</dbReference>
<evidence type="ECO:0000313" key="11">
    <source>
        <dbReference type="EMBL" id="KAI5081342.1"/>
    </source>
</evidence>
<dbReference type="SUPFAM" id="SSF81624">
    <property type="entry name" value="N-terminal domain of MutM-like DNA repair proteins"/>
    <property type="match status" value="1"/>
</dbReference>
<dbReference type="OrthoDB" id="1899068at2759"/>
<keyword evidence="8" id="KW-0511">Multifunctional enzyme</keyword>
<feature type="domain" description="Formamidopyrimidine-DNA glycosylase catalytic" evidence="10">
    <location>
        <begin position="2"/>
        <end position="110"/>
    </location>
</feature>
<evidence type="ECO:0000256" key="3">
    <source>
        <dbReference type="ARBA" id="ARBA00022763"/>
    </source>
</evidence>
<dbReference type="Proteomes" id="UP000886520">
    <property type="component" value="Chromosome 4"/>
</dbReference>
<comment type="similarity">
    <text evidence="1">Belongs to the FPG family.</text>
</comment>
<keyword evidence="7" id="KW-0456">Lyase</keyword>
<dbReference type="GO" id="GO:0140078">
    <property type="term" value="F:class I DNA-(apurinic or apyrimidinic site) endonuclease activity"/>
    <property type="evidence" value="ECO:0007669"/>
    <property type="project" value="UniProtKB-EC"/>
</dbReference>
<dbReference type="PANTHER" id="PTHR42697">
    <property type="entry name" value="ENDONUCLEASE 8"/>
    <property type="match status" value="1"/>
</dbReference>
<dbReference type="InterPro" id="IPR010979">
    <property type="entry name" value="Ribosomal_uS13-like_H2TH"/>
</dbReference>
<dbReference type="GO" id="GO:0000703">
    <property type="term" value="F:oxidized pyrimidine nucleobase lesion DNA N-glycosylase activity"/>
    <property type="evidence" value="ECO:0007669"/>
    <property type="project" value="TreeGrafter"/>
</dbReference>
<sequence length="300" mass="33588">MVEGPLVHLVATVHRRLLLGQRLRASSPNGKFRGGAALVDNQVLALIEAHGKNIFYFFTRLKPANSNQIIPQHLPEDATVVHIHFGLSGSFKTYTAPGPEVRPTTRLRLVAEKMGIVAHLSANVCSHGNLEFYRKKVECLGPDPLRKDGDKERLWATLQTSRKKIGAVLMDQSLVAGIGNIYRTELLFITGVHPNQPASSLARSTFEQLWSEAQRLFQVGVITGSLITVSPDEALRPSPSRNGDDYYIYSHKYCRRCDGEVRRWKLAQRTVFACEVCQPLIQQTSKTQESIDGIFRERSL</sequence>
<evidence type="ECO:0000256" key="4">
    <source>
        <dbReference type="ARBA" id="ARBA00022801"/>
    </source>
</evidence>
<evidence type="ECO:0000256" key="8">
    <source>
        <dbReference type="ARBA" id="ARBA00023268"/>
    </source>
</evidence>
<evidence type="ECO:0000256" key="5">
    <source>
        <dbReference type="ARBA" id="ARBA00023125"/>
    </source>
</evidence>
<accession>A0A9D4V9F4</accession>
<dbReference type="GO" id="GO:0003684">
    <property type="term" value="F:damaged DNA binding"/>
    <property type="evidence" value="ECO:0007669"/>
    <property type="project" value="InterPro"/>
</dbReference>
<evidence type="ECO:0000256" key="6">
    <source>
        <dbReference type="ARBA" id="ARBA00023204"/>
    </source>
</evidence>
<evidence type="ECO:0000313" key="12">
    <source>
        <dbReference type="Proteomes" id="UP000886520"/>
    </source>
</evidence>
<dbReference type="SUPFAM" id="SSF57716">
    <property type="entry name" value="Glucocorticoid receptor-like (DNA-binding domain)"/>
    <property type="match status" value="1"/>
</dbReference>
<dbReference type="EMBL" id="JABFUD020000004">
    <property type="protein sequence ID" value="KAI5081342.1"/>
    <property type="molecule type" value="Genomic_DNA"/>
</dbReference>
<keyword evidence="9" id="KW-0326">Glycosidase</keyword>
<evidence type="ECO:0000259" key="10">
    <source>
        <dbReference type="PROSITE" id="PS51068"/>
    </source>
</evidence>
<gene>
    <name evidence="11" type="ORF">GOP47_0004525</name>
</gene>
<dbReference type="PROSITE" id="PS51068">
    <property type="entry name" value="FPG_CAT"/>
    <property type="match status" value="1"/>
</dbReference>
<dbReference type="SUPFAM" id="SSF46946">
    <property type="entry name" value="S13-like H2TH domain"/>
    <property type="match status" value="1"/>
</dbReference>
<evidence type="ECO:0000256" key="7">
    <source>
        <dbReference type="ARBA" id="ARBA00023239"/>
    </source>
</evidence>
<dbReference type="SMART" id="SM01232">
    <property type="entry name" value="H2TH"/>
    <property type="match status" value="1"/>
</dbReference>
<dbReference type="GO" id="GO:0008270">
    <property type="term" value="F:zinc ion binding"/>
    <property type="evidence" value="ECO:0007669"/>
    <property type="project" value="InterPro"/>
</dbReference>
<proteinExistence type="inferred from homology"/>
<dbReference type="PANTHER" id="PTHR42697:SF1">
    <property type="entry name" value="ENDONUCLEASE 8"/>
    <property type="match status" value="1"/>
</dbReference>
<keyword evidence="5" id="KW-0238">DNA-binding</keyword>
<dbReference type="SMART" id="SM00898">
    <property type="entry name" value="Fapy_DNA_glyco"/>
    <property type="match status" value="1"/>
</dbReference>
<keyword evidence="3" id="KW-0227">DNA damage</keyword>
<protein>
    <recommendedName>
        <fullName evidence="2">DNA-(apurinic or apyrimidinic site) lyase</fullName>
        <ecNumber evidence="2">4.2.99.18</ecNumber>
    </recommendedName>
</protein>
<evidence type="ECO:0000256" key="2">
    <source>
        <dbReference type="ARBA" id="ARBA00012720"/>
    </source>
</evidence>
<dbReference type="Gene3D" id="1.10.8.50">
    <property type="match status" value="1"/>
</dbReference>
<dbReference type="InterPro" id="IPR015886">
    <property type="entry name" value="H2TH_FPG"/>
</dbReference>
<keyword evidence="6" id="KW-0234">DNA repair</keyword>